<keyword evidence="4" id="KW-0479">Metal-binding</keyword>
<keyword evidence="9" id="KW-0472">Membrane</keyword>
<dbReference type="AlphaFoldDB" id="A0A0M8NY81"/>
<sequence>MSTISSEVATLTAFIKPLTNPQLKDLLRYEGLQVSGLKVALQLRIIQRIESLAESDPVSFDALARRIRATAFPNTVPYQSPTRPQYQPSPVSQSPAQARSAPLGVSMSPHPYSSGGSAPLMKPPVAAHKSPGPLIFKESPFYTILEPLTAIVECKVREQTRDSVELKVMLSQQVAYRLQTDSNLRVMVYCAGDSGLTQYTKSDIAFPHQVELKVNLDEVKANLRGLKNRPGTTQPADVTNWIRKKPNYPNNIVMTYALTQKKFFALANLVKQHPTDDLVSQLKTRKLISKEQVLREMQNRANDSDIVATSSVMSLKCPLSTLRIQVPCRSIVCTHNQCFDASSFLELQKQAPTWMCPVCSKSTSFESLQVDQYVDDILQSTSPDIDQVTVEPDGVWSSPTDSDTTKLGGMTPASDDDDDLIEISEPGMPVVKQEPGPLNFALERTPAQSQSQSQSQSREASTPSSAMRMSSKKRPIAQVIDLTESGVPHAACQQPSEWRVVPTVNSESFFFFFFFLNFFFFFFFFYSSLCQAEDQKKKRRKKNICCFSFCLDSPTPQLPPNFNSSDHQRILISYINRISLLIQPLNLITFGSFIMSFDSTSPLNTDSNARVFSSSCFDFLLIELVPMAERMAKDLATEGKGTEDEEVRETTFFRLESLGYRVGQGLAERFARDRPRFTDNLDVIKFLCKDLWMVLFKKQVDNLKTNHRGVYVLTDSAFRPFGRMSMAVRSEAISMAQAYLWFPCGIIRGALANLGINTTVQAETSDLPGATFQIKTLQPRP</sequence>
<feature type="compositionally biased region" description="Polar residues" evidence="8">
    <location>
        <begin position="74"/>
        <end position="83"/>
    </location>
</feature>
<dbReference type="GO" id="GO:0016925">
    <property type="term" value="P:protein sumoylation"/>
    <property type="evidence" value="ECO:0007669"/>
    <property type="project" value="UniProtKB-UniPathway"/>
</dbReference>
<feature type="compositionally biased region" description="Polar residues" evidence="8">
    <location>
        <begin position="458"/>
        <end position="468"/>
    </location>
</feature>
<evidence type="ECO:0000259" key="10">
    <source>
        <dbReference type="PROSITE" id="PS50800"/>
    </source>
</evidence>
<proteinExistence type="inferred from homology"/>
<evidence type="ECO:0000259" key="12">
    <source>
        <dbReference type="PROSITE" id="PS51466"/>
    </source>
</evidence>
<dbReference type="PROSITE" id="PS50800">
    <property type="entry name" value="SAP"/>
    <property type="match status" value="1"/>
</dbReference>
<feature type="compositionally biased region" description="Low complexity" evidence="8">
    <location>
        <begin position="84"/>
        <end position="102"/>
    </location>
</feature>
<dbReference type="STRING" id="229535.A0A0M8NY81"/>
<comment type="caution">
    <text evidence="13">The sequence shown here is derived from an EMBL/GenBank/DDBJ whole genome shotgun (WGS) entry which is preliminary data.</text>
</comment>
<accession>A0A0M8NY81</accession>
<evidence type="ECO:0000256" key="9">
    <source>
        <dbReference type="SAM" id="Phobius"/>
    </source>
</evidence>
<keyword evidence="6" id="KW-0862">Zinc</keyword>
<dbReference type="InterPro" id="IPR023321">
    <property type="entry name" value="PINIT"/>
</dbReference>
<dbReference type="FunFam" id="3.30.1380.20:FF:000020">
    <property type="entry name" value="Trafficking protein particle complex subunit 6B"/>
    <property type="match status" value="1"/>
</dbReference>
<dbReference type="UniPathway" id="UPA00886"/>
<dbReference type="InterPro" id="IPR003034">
    <property type="entry name" value="SAP_dom"/>
</dbReference>
<feature type="region of interest" description="Disordered" evidence="8">
    <location>
        <begin position="444"/>
        <end position="472"/>
    </location>
</feature>
<evidence type="ECO:0000256" key="8">
    <source>
        <dbReference type="SAM" id="MobiDB-lite"/>
    </source>
</evidence>
<evidence type="ECO:0000313" key="13">
    <source>
        <dbReference type="EMBL" id="KOS39687.1"/>
    </source>
</evidence>
<dbReference type="GO" id="GO:0006888">
    <property type="term" value="P:endoplasmic reticulum to Golgi vesicle-mediated transport"/>
    <property type="evidence" value="ECO:0007669"/>
    <property type="project" value="TreeGrafter"/>
</dbReference>
<dbReference type="GO" id="GO:0005801">
    <property type="term" value="C:cis-Golgi network"/>
    <property type="evidence" value="ECO:0007669"/>
    <property type="project" value="TreeGrafter"/>
</dbReference>
<dbReference type="InterPro" id="IPR024096">
    <property type="entry name" value="NO_sig/Golgi_transp_ligand-bd"/>
</dbReference>
<gene>
    <name evidence="13" type="ORF">ACN38_g9466</name>
</gene>
<feature type="domain" description="SAP" evidence="10">
    <location>
        <begin position="15"/>
        <end position="49"/>
    </location>
</feature>
<dbReference type="InterPro" id="IPR031141">
    <property type="entry name" value="SIZ1/2_SP-RING"/>
</dbReference>
<reference evidence="13 14" key="1">
    <citation type="submission" date="2015-08" db="EMBL/GenBank/DDBJ databases">
        <title>Genome sequencing of Penicillium nordicum.</title>
        <authorList>
            <person name="Nguyen H.D."/>
            <person name="Seifert K.A."/>
        </authorList>
    </citation>
    <scope>NUCLEOTIDE SEQUENCE [LARGE SCALE GENOMIC DNA]</scope>
    <source>
        <strain evidence="13 14">DAOMC 185683</strain>
    </source>
</reference>
<evidence type="ECO:0000259" key="11">
    <source>
        <dbReference type="PROSITE" id="PS51044"/>
    </source>
</evidence>
<protein>
    <recommendedName>
        <fullName evidence="15">SP-RING-type domain-containing protein</fullName>
    </recommendedName>
</protein>
<dbReference type="SUPFAM" id="SSF111126">
    <property type="entry name" value="Ligand-binding domain in the NO signalling and Golgi transport"/>
    <property type="match status" value="1"/>
</dbReference>
<feature type="domain" description="SP-RING-type" evidence="11">
    <location>
        <begin position="302"/>
        <end position="387"/>
    </location>
</feature>
<dbReference type="SMART" id="SM00513">
    <property type="entry name" value="SAP"/>
    <property type="match status" value="1"/>
</dbReference>
<dbReference type="Pfam" id="PF02891">
    <property type="entry name" value="zf-MIZ"/>
    <property type="match status" value="1"/>
</dbReference>
<evidence type="ECO:0000256" key="5">
    <source>
        <dbReference type="ARBA" id="ARBA00022771"/>
    </source>
</evidence>
<dbReference type="GO" id="GO:0019789">
    <property type="term" value="F:SUMO transferase activity"/>
    <property type="evidence" value="ECO:0007669"/>
    <property type="project" value="UniProtKB-ARBA"/>
</dbReference>
<dbReference type="PANTHER" id="PTHR12817:SF0">
    <property type="entry name" value="GEO08327P1"/>
    <property type="match status" value="1"/>
</dbReference>
<dbReference type="Gene3D" id="3.30.1380.20">
    <property type="entry name" value="Trafficking protein particle complex subunit 3"/>
    <property type="match status" value="1"/>
</dbReference>
<dbReference type="InterPro" id="IPR013083">
    <property type="entry name" value="Znf_RING/FYVE/PHD"/>
</dbReference>
<evidence type="ECO:0000256" key="4">
    <source>
        <dbReference type="ARBA" id="ARBA00022723"/>
    </source>
</evidence>
<dbReference type="Gene3D" id="3.30.40.10">
    <property type="entry name" value="Zinc/RING finger domain, C3HC4 (zinc finger)"/>
    <property type="match status" value="1"/>
</dbReference>
<dbReference type="Pfam" id="PF02037">
    <property type="entry name" value="SAP"/>
    <property type="match status" value="1"/>
</dbReference>
<feature type="domain" description="PINIT" evidence="12">
    <location>
        <begin position="117"/>
        <end position="273"/>
    </location>
</feature>
<organism evidence="13 14">
    <name type="scientific">Penicillium nordicum</name>
    <dbReference type="NCBI Taxonomy" id="229535"/>
    <lineage>
        <taxon>Eukaryota</taxon>
        <taxon>Fungi</taxon>
        <taxon>Dikarya</taxon>
        <taxon>Ascomycota</taxon>
        <taxon>Pezizomycotina</taxon>
        <taxon>Eurotiomycetes</taxon>
        <taxon>Eurotiomycetidae</taxon>
        <taxon>Eurotiales</taxon>
        <taxon>Aspergillaceae</taxon>
        <taxon>Penicillium</taxon>
    </lineage>
</organism>
<keyword evidence="14" id="KW-1185">Reference proteome</keyword>
<dbReference type="PROSITE" id="PS51044">
    <property type="entry name" value="ZF_SP_RING"/>
    <property type="match status" value="1"/>
</dbReference>
<feature type="transmembrane region" description="Helical" evidence="9">
    <location>
        <begin position="509"/>
        <end position="532"/>
    </location>
</feature>
<dbReference type="Pfam" id="PF14324">
    <property type="entry name" value="PINIT"/>
    <property type="match status" value="1"/>
</dbReference>
<evidence type="ECO:0000256" key="7">
    <source>
        <dbReference type="PROSITE-ProRule" id="PRU00452"/>
    </source>
</evidence>
<feature type="region of interest" description="Disordered" evidence="8">
    <location>
        <begin position="74"/>
        <end position="117"/>
    </location>
</feature>
<evidence type="ECO:0000256" key="1">
    <source>
        <dbReference type="ARBA" id="ARBA00004718"/>
    </source>
</evidence>
<dbReference type="Gene3D" id="2.60.120.780">
    <property type="entry name" value="PINIT domain"/>
    <property type="match status" value="1"/>
</dbReference>
<comment type="pathway">
    <text evidence="1">Protein modification; protein sumoylation.</text>
</comment>
<dbReference type="PANTHER" id="PTHR12817">
    <property type="entry name" value="TRAFFICKING PROTEIN PARTICLE COMPLEX SUBUNIT 6B"/>
    <property type="match status" value="1"/>
</dbReference>
<evidence type="ECO:0008006" key="15">
    <source>
        <dbReference type="Google" id="ProtNLM"/>
    </source>
</evidence>
<evidence type="ECO:0000313" key="14">
    <source>
        <dbReference type="Proteomes" id="UP000037696"/>
    </source>
</evidence>
<dbReference type="EMBL" id="LHQQ01000192">
    <property type="protein sequence ID" value="KOS39687.1"/>
    <property type="molecule type" value="Genomic_DNA"/>
</dbReference>
<dbReference type="GO" id="GO:0005802">
    <property type="term" value="C:trans-Golgi network"/>
    <property type="evidence" value="ECO:0007669"/>
    <property type="project" value="TreeGrafter"/>
</dbReference>
<evidence type="ECO:0000256" key="2">
    <source>
        <dbReference type="ARBA" id="ARBA00005383"/>
    </source>
</evidence>
<dbReference type="InterPro" id="IPR038654">
    <property type="entry name" value="PINIT_sf"/>
</dbReference>
<name>A0A0M8NY81_9EURO</name>
<comment type="similarity">
    <text evidence="2">Belongs to the PIAS family.</text>
</comment>
<dbReference type="InterPro" id="IPR037992">
    <property type="entry name" value="TRAPPC6/Trs33"/>
</dbReference>
<keyword evidence="9" id="KW-0812">Transmembrane</keyword>
<evidence type="ECO:0000256" key="6">
    <source>
        <dbReference type="ARBA" id="ARBA00022833"/>
    </source>
</evidence>
<evidence type="ECO:0000256" key="3">
    <source>
        <dbReference type="ARBA" id="ARBA00006218"/>
    </source>
</evidence>
<dbReference type="GO" id="GO:0008270">
    <property type="term" value="F:zinc ion binding"/>
    <property type="evidence" value="ECO:0007669"/>
    <property type="project" value="UniProtKB-KW"/>
</dbReference>
<dbReference type="Proteomes" id="UP000037696">
    <property type="component" value="Unassembled WGS sequence"/>
</dbReference>
<dbReference type="Pfam" id="PF04051">
    <property type="entry name" value="TRAPP"/>
    <property type="match status" value="1"/>
</dbReference>
<dbReference type="GO" id="GO:0030008">
    <property type="term" value="C:TRAPP complex"/>
    <property type="evidence" value="ECO:0007669"/>
    <property type="project" value="TreeGrafter"/>
</dbReference>
<keyword evidence="9" id="KW-1133">Transmembrane helix</keyword>
<dbReference type="CDD" id="cd14944">
    <property type="entry name" value="TRAPPC6A_Trs33"/>
    <property type="match status" value="1"/>
</dbReference>
<keyword evidence="5 7" id="KW-0863">Zinc-finger</keyword>
<dbReference type="PROSITE" id="PS51466">
    <property type="entry name" value="PINIT"/>
    <property type="match status" value="1"/>
</dbReference>
<dbReference type="CDD" id="cd16792">
    <property type="entry name" value="SP-RING_Siz-like"/>
    <property type="match status" value="1"/>
</dbReference>
<feature type="region of interest" description="Disordered" evidence="8">
    <location>
        <begin position="387"/>
        <end position="422"/>
    </location>
</feature>
<dbReference type="OrthoDB" id="28127at2759"/>
<comment type="similarity">
    <text evidence="3">Belongs to the TRAPP small subunits family. BET3 subfamily.</text>
</comment>
<feature type="compositionally biased region" description="Low complexity" evidence="8">
    <location>
        <begin position="448"/>
        <end position="457"/>
    </location>
</feature>
<dbReference type="InterPro" id="IPR004181">
    <property type="entry name" value="Znf_MIZ"/>
</dbReference>
<dbReference type="InterPro" id="IPR007194">
    <property type="entry name" value="TRAPP_component"/>
</dbReference>